<proteinExistence type="predicted"/>
<protein>
    <submittedName>
        <fullName evidence="1">Uncharacterized protein</fullName>
    </submittedName>
</protein>
<dbReference type="Proteomes" id="UP000429229">
    <property type="component" value="Unassembled WGS sequence"/>
</dbReference>
<organism evidence="1 2">
    <name type="scientific">Alteriqipengyuania halimionae</name>
    <dbReference type="NCBI Taxonomy" id="1926630"/>
    <lineage>
        <taxon>Bacteria</taxon>
        <taxon>Pseudomonadati</taxon>
        <taxon>Pseudomonadota</taxon>
        <taxon>Alphaproteobacteria</taxon>
        <taxon>Sphingomonadales</taxon>
        <taxon>Erythrobacteraceae</taxon>
        <taxon>Alteriqipengyuania</taxon>
    </lineage>
</organism>
<name>A0A6I4TY26_9SPHN</name>
<gene>
    <name evidence="1" type="ORF">GRI68_00700</name>
</gene>
<keyword evidence="2" id="KW-1185">Reference proteome</keyword>
<dbReference type="AlphaFoldDB" id="A0A6I4TY26"/>
<evidence type="ECO:0000313" key="2">
    <source>
        <dbReference type="Proteomes" id="UP000429229"/>
    </source>
</evidence>
<accession>A0A6I4TY26</accession>
<dbReference type="OrthoDB" id="7594270at2"/>
<reference evidence="1 2" key="1">
    <citation type="submission" date="2019-12" db="EMBL/GenBank/DDBJ databases">
        <title>Genomic-based taxomic classification of the family Erythrobacteraceae.</title>
        <authorList>
            <person name="Xu L."/>
        </authorList>
    </citation>
    <scope>NUCLEOTIDE SEQUENCE [LARGE SCALE GENOMIC DNA]</scope>
    <source>
        <strain evidence="1 2">LMG 29519</strain>
    </source>
</reference>
<evidence type="ECO:0000313" key="1">
    <source>
        <dbReference type="EMBL" id="MXP08699.1"/>
    </source>
</evidence>
<dbReference type="RefSeq" id="WP_160615230.1">
    <property type="nucleotide sequence ID" value="NZ_WTYR01000001.1"/>
</dbReference>
<comment type="caution">
    <text evidence="1">The sequence shown here is derived from an EMBL/GenBank/DDBJ whole genome shotgun (WGS) entry which is preliminary data.</text>
</comment>
<dbReference type="EMBL" id="WTYR01000001">
    <property type="protein sequence ID" value="MXP08699.1"/>
    <property type="molecule type" value="Genomic_DNA"/>
</dbReference>
<sequence length="323" mass="35008">MIVRDELRALRTDEGPQCAAQAVMHRALAKWCESDAVRAVQTALARFDEGAKFNALPQLRALMTSEGGQGFVEAWLAPIAKALRTEPLAHVAQRHTDDARQSSLLLAKVGRVTLSVHTRIANPCGEEPARDCVLSDIDTWDLVLAGSIEGRAITAHGSAGAPELAAVPVELGPGDTSFRAGRRDVLAIDRIERSFTILRLQCRAMVPQPARAFDLATGQLLRQVAGDVRDSRTELMMALLRRMERREDVTLIAGLAREPGSSAVRWEAVRECLALDSAAGFALLGELADRAGDPLRGDAHRLRARLLSEYPAFAQAGARLCRA</sequence>